<dbReference type="InterPro" id="IPR055647">
    <property type="entry name" value="DUF7223"/>
</dbReference>
<evidence type="ECO:0000313" key="5">
    <source>
        <dbReference type="EMBL" id="PGH35417.1"/>
    </source>
</evidence>
<accession>A0A2B7ZRN3</accession>
<dbReference type="Proteomes" id="UP000226031">
    <property type="component" value="Unassembled WGS sequence"/>
</dbReference>
<feature type="domain" description="DUF7223" evidence="4">
    <location>
        <begin position="317"/>
        <end position="477"/>
    </location>
</feature>
<feature type="signal peptide" evidence="2">
    <location>
        <begin position="1"/>
        <end position="26"/>
    </location>
</feature>
<feature type="region of interest" description="Disordered" evidence="1">
    <location>
        <begin position="558"/>
        <end position="601"/>
    </location>
</feature>
<feature type="domain" description="DUF7029" evidence="3">
    <location>
        <begin position="90"/>
        <end position="186"/>
    </location>
</feature>
<feature type="region of interest" description="Disordered" evidence="1">
    <location>
        <begin position="205"/>
        <end position="238"/>
    </location>
</feature>
<organism evidence="5 6">
    <name type="scientific">[Emmonsia] crescens</name>
    <dbReference type="NCBI Taxonomy" id="73230"/>
    <lineage>
        <taxon>Eukaryota</taxon>
        <taxon>Fungi</taxon>
        <taxon>Dikarya</taxon>
        <taxon>Ascomycota</taxon>
        <taxon>Pezizomycotina</taxon>
        <taxon>Eurotiomycetes</taxon>
        <taxon>Eurotiomycetidae</taxon>
        <taxon>Onygenales</taxon>
        <taxon>Ajellomycetaceae</taxon>
        <taxon>Emergomyces</taxon>
    </lineage>
</organism>
<dbReference type="InterPro" id="IPR054293">
    <property type="entry name" value="DUF7029"/>
</dbReference>
<name>A0A2B7ZRN3_9EURO</name>
<evidence type="ECO:0000313" key="6">
    <source>
        <dbReference type="Proteomes" id="UP000226031"/>
    </source>
</evidence>
<keyword evidence="2" id="KW-0732">Signal</keyword>
<evidence type="ECO:0000256" key="2">
    <source>
        <dbReference type="SAM" id="SignalP"/>
    </source>
</evidence>
<proteinExistence type="predicted"/>
<evidence type="ECO:0000259" key="4">
    <source>
        <dbReference type="Pfam" id="PF23865"/>
    </source>
</evidence>
<evidence type="ECO:0008006" key="7">
    <source>
        <dbReference type="Google" id="ProtNLM"/>
    </source>
</evidence>
<evidence type="ECO:0000259" key="3">
    <source>
        <dbReference type="Pfam" id="PF22974"/>
    </source>
</evidence>
<comment type="caution">
    <text evidence="5">The sequence shown here is derived from an EMBL/GenBank/DDBJ whole genome shotgun (WGS) entry which is preliminary data.</text>
</comment>
<sequence>MGLSPIYRILFWQLFVVAGLIHQSLARGFPSSAFSRARVLSAATVRSKLEARDASLNLLKKETSFDFLEGHSSSAPSSPDGSVFTASVVVRSQKPILTLEDIEPDLLDVSCSATEIELHFASIDALDKVAREIEHLTDFVAVSSHFSCNEADQRAPHIITKVTVRRNRKIIILSKISSEWKDAFSMLEVSFARKPSTQVLERRNINLKKRQVDQPTPPTEQPKSTKVFPSVPASATNAPAIGQGDIEVKIIDQVIMPPKFPGSSLFIPEGVTLTCKNCTVGGNVELSQGSFRLEDPDNPFELLNNTIQYFQHGVVQVDVENLFAHIELATNLDLAANALQFSVPLPDIPITPFMVPGIVAFGPIFSPHIEMSLTLKQPLEFEYGFNVSVPNDASFTIDIGDVNNSTMKGFERTKFSALPFQAQTSTGLEFNISFRPEVLLGVTSLIGATTGGIGAFFNIPSITVKVDQLKNVDGKCDPLPTSSARPGEDDKKSRIPTLEDLIGNFTNIVPSIELTMGVVAELDIGIGTLPKKLEAEHVIVSKVFALPTACLAFNQEKKSFASPTPPPPPPPPPSPPPPGSGGPGGGPGTARPREGAAGAKRALGDGEEVRIMLWGSMFVGTLAVLGVL</sequence>
<dbReference type="Pfam" id="PF22974">
    <property type="entry name" value="DUF7029"/>
    <property type="match status" value="1"/>
</dbReference>
<gene>
    <name evidence="5" type="ORF">GX50_01755</name>
</gene>
<protein>
    <recommendedName>
        <fullName evidence="7">GPI anchored protein</fullName>
    </recommendedName>
</protein>
<dbReference type="AlphaFoldDB" id="A0A2B7ZRN3"/>
<keyword evidence="6" id="KW-1185">Reference proteome</keyword>
<evidence type="ECO:0000256" key="1">
    <source>
        <dbReference type="SAM" id="MobiDB-lite"/>
    </source>
</evidence>
<feature type="compositionally biased region" description="Pro residues" evidence="1">
    <location>
        <begin position="563"/>
        <end position="580"/>
    </location>
</feature>
<dbReference type="Pfam" id="PF23865">
    <property type="entry name" value="DUF7223"/>
    <property type="match status" value="1"/>
</dbReference>
<dbReference type="EMBL" id="PDND01000022">
    <property type="protein sequence ID" value="PGH35417.1"/>
    <property type="molecule type" value="Genomic_DNA"/>
</dbReference>
<reference evidence="5 6" key="1">
    <citation type="submission" date="2017-10" db="EMBL/GenBank/DDBJ databases">
        <title>Comparative genomics in systemic dimorphic fungi from Ajellomycetaceae.</title>
        <authorList>
            <person name="Munoz J.F."/>
            <person name="Mcewen J.G."/>
            <person name="Clay O.K."/>
            <person name="Cuomo C.A."/>
        </authorList>
    </citation>
    <scope>NUCLEOTIDE SEQUENCE [LARGE SCALE GENOMIC DNA]</scope>
    <source>
        <strain evidence="5 6">UAMH4076</strain>
    </source>
</reference>
<feature type="chain" id="PRO_5013174345" description="GPI anchored protein" evidence="2">
    <location>
        <begin position="27"/>
        <end position="628"/>
    </location>
</feature>